<name>A0A0F0L8P3_9MICO</name>
<gene>
    <name evidence="1" type="ORF">RS83_01515</name>
</gene>
<accession>A0A0F0L8P3</accession>
<organism evidence="1 2">
    <name type="scientific">Microbacterium oxydans</name>
    <dbReference type="NCBI Taxonomy" id="82380"/>
    <lineage>
        <taxon>Bacteria</taxon>
        <taxon>Bacillati</taxon>
        <taxon>Actinomycetota</taxon>
        <taxon>Actinomycetes</taxon>
        <taxon>Micrococcales</taxon>
        <taxon>Microbacteriaceae</taxon>
        <taxon>Microbacterium</taxon>
    </lineage>
</organism>
<dbReference type="Proteomes" id="UP000033640">
    <property type="component" value="Unassembled WGS sequence"/>
</dbReference>
<comment type="caution">
    <text evidence="1">The sequence shown here is derived from an EMBL/GenBank/DDBJ whole genome shotgun (WGS) entry which is preliminary data.</text>
</comment>
<protein>
    <submittedName>
        <fullName evidence="1">Uncharacterized protein</fullName>
    </submittedName>
</protein>
<evidence type="ECO:0000313" key="1">
    <source>
        <dbReference type="EMBL" id="KJL29498.1"/>
    </source>
</evidence>
<dbReference type="PATRIC" id="fig|82380.11.peg.1553"/>
<sequence length="182" mass="19549">MRRIEVDLDDRWLLPVPTDVDLHAWAREQVATLQSEPDREVEETIESLVSVAASADPTAFATLLFCPEGLPGRALVAVYAAETDLATLDDLAELAPAALPRQVLPLGEHPLTTGRVISTVTQMPDAGVLGTLQYELLRDGALLEVVATSPSLPHLGLGMPLFEELIERIVVVSAETGEHVTA</sequence>
<reference evidence="1 2" key="1">
    <citation type="submission" date="2015-02" db="EMBL/GenBank/DDBJ databases">
        <title>Draft genome sequences of ten Microbacterium spp. with emphasis on heavy metal contaminated environments.</title>
        <authorList>
            <person name="Corretto E."/>
        </authorList>
    </citation>
    <scope>NUCLEOTIDE SEQUENCE [LARGE SCALE GENOMIC DNA]</scope>
    <source>
        <strain evidence="1 2">BEL4b</strain>
    </source>
</reference>
<proteinExistence type="predicted"/>
<dbReference type="OrthoDB" id="5065976at2"/>
<evidence type="ECO:0000313" key="2">
    <source>
        <dbReference type="Proteomes" id="UP000033640"/>
    </source>
</evidence>
<dbReference type="EMBL" id="JYIW01000023">
    <property type="protein sequence ID" value="KJL29498.1"/>
    <property type="molecule type" value="Genomic_DNA"/>
</dbReference>
<dbReference type="AlphaFoldDB" id="A0A0F0L8P3"/>
<dbReference type="RefSeq" id="WP_156153148.1">
    <property type="nucleotide sequence ID" value="NZ_JYIW01000023.1"/>
</dbReference>